<accession>A0A6A6CPQ4</accession>
<keyword evidence="4" id="KW-1185">Reference proteome</keyword>
<dbReference type="Proteomes" id="UP000799537">
    <property type="component" value="Unassembled WGS sequence"/>
</dbReference>
<feature type="region of interest" description="Disordered" evidence="2">
    <location>
        <begin position="126"/>
        <end position="146"/>
    </location>
</feature>
<evidence type="ECO:0000313" key="4">
    <source>
        <dbReference type="Proteomes" id="UP000799537"/>
    </source>
</evidence>
<dbReference type="PANTHER" id="PTHR30344:SF1">
    <property type="entry name" value="6-PHOSPHOGLUCONOLACTONASE"/>
    <property type="match status" value="1"/>
</dbReference>
<dbReference type="InterPro" id="IPR019405">
    <property type="entry name" value="Lactonase_7-beta_prop"/>
</dbReference>
<dbReference type="OrthoDB" id="9972196at2759"/>
<evidence type="ECO:0000313" key="3">
    <source>
        <dbReference type="EMBL" id="KAF2168653.1"/>
    </source>
</evidence>
<comment type="similarity">
    <text evidence="1">Belongs to the cycloisomerase 2 family.</text>
</comment>
<sequence>MSRLFVSTYQGRIATLTFDPEAAHLEEIASTEDSGDRPTWLSLDHKRRILYTTDGGSRGSLKSFAIQNDGSLHLLDSIGIPKGPASQTLLHDGQRMTVPFYYSGSIVTYDLEDPSDLKVLQEISFPNASAGPGRRQDQSRPHNTTTDATGRFMVIADLGADIVRVFSIDDSNTPLREISGLHLPRPTFPRQVAFVRLPHGVHMYILCEDSNRLLGFKVDYQLGGEMDFTPVQDVNVLVREDGSVISLWKDPSTPSHGWYPKASHIAVSPDNKFIIVSLRGDYSHRGTSPEETVCDSLVSYAIDPDTGILTIADSASSGGNIPRHFALNKAGDLVAVVAQRNGWISVLNRDPGTGKIGGVVAVKDGFGGDFTGFHGSLRGPVNVVWDE</sequence>
<dbReference type="Gene3D" id="2.130.10.10">
    <property type="entry name" value="YVTN repeat-like/Quinoprotein amine dehydrogenase"/>
    <property type="match status" value="1"/>
</dbReference>
<dbReference type="AlphaFoldDB" id="A0A6A6CPQ4"/>
<dbReference type="PANTHER" id="PTHR30344">
    <property type="entry name" value="6-PHOSPHOGLUCONOLACTONASE-RELATED"/>
    <property type="match status" value="1"/>
</dbReference>
<dbReference type="EMBL" id="ML993590">
    <property type="protein sequence ID" value="KAF2168653.1"/>
    <property type="molecule type" value="Genomic_DNA"/>
</dbReference>
<dbReference type="Pfam" id="PF10282">
    <property type="entry name" value="Lactonase"/>
    <property type="match status" value="1"/>
</dbReference>
<proteinExistence type="inferred from homology"/>
<name>A0A6A6CPQ4_ZASCE</name>
<evidence type="ECO:0000256" key="2">
    <source>
        <dbReference type="SAM" id="MobiDB-lite"/>
    </source>
</evidence>
<evidence type="ECO:0000256" key="1">
    <source>
        <dbReference type="ARBA" id="ARBA00005564"/>
    </source>
</evidence>
<dbReference type="GeneID" id="54559113"/>
<protein>
    <submittedName>
        <fullName evidence="3">Uncharacterized protein</fullName>
    </submittedName>
</protein>
<organism evidence="3 4">
    <name type="scientific">Zasmidium cellare ATCC 36951</name>
    <dbReference type="NCBI Taxonomy" id="1080233"/>
    <lineage>
        <taxon>Eukaryota</taxon>
        <taxon>Fungi</taxon>
        <taxon>Dikarya</taxon>
        <taxon>Ascomycota</taxon>
        <taxon>Pezizomycotina</taxon>
        <taxon>Dothideomycetes</taxon>
        <taxon>Dothideomycetidae</taxon>
        <taxon>Mycosphaerellales</taxon>
        <taxon>Mycosphaerellaceae</taxon>
        <taxon>Zasmidium</taxon>
    </lineage>
</organism>
<dbReference type="InterPro" id="IPR050282">
    <property type="entry name" value="Cycloisomerase_2"/>
</dbReference>
<dbReference type="SUPFAM" id="SSF75011">
    <property type="entry name" value="3-carboxy-cis,cis-mucoante lactonizing enzyme"/>
    <property type="match status" value="1"/>
</dbReference>
<dbReference type="GO" id="GO:0017057">
    <property type="term" value="F:6-phosphogluconolactonase activity"/>
    <property type="evidence" value="ECO:0007669"/>
    <property type="project" value="TreeGrafter"/>
</dbReference>
<reference evidence="3" key="1">
    <citation type="journal article" date="2020" name="Stud. Mycol.">
        <title>101 Dothideomycetes genomes: a test case for predicting lifestyles and emergence of pathogens.</title>
        <authorList>
            <person name="Haridas S."/>
            <person name="Albert R."/>
            <person name="Binder M."/>
            <person name="Bloem J."/>
            <person name="Labutti K."/>
            <person name="Salamov A."/>
            <person name="Andreopoulos B."/>
            <person name="Baker S."/>
            <person name="Barry K."/>
            <person name="Bills G."/>
            <person name="Bluhm B."/>
            <person name="Cannon C."/>
            <person name="Castanera R."/>
            <person name="Culley D."/>
            <person name="Daum C."/>
            <person name="Ezra D."/>
            <person name="Gonzalez J."/>
            <person name="Henrissat B."/>
            <person name="Kuo A."/>
            <person name="Liang C."/>
            <person name="Lipzen A."/>
            <person name="Lutzoni F."/>
            <person name="Magnuson J."/>
            <person name="Mondo S."/>
            <person name="Nolan M."/>
            <person name="Ohm R."/>
            <person name="Pangilinan J."/>
            <person name="Park H.-J."/>
            <person name="Ramirez L."/>
            <person name="Alfaro M."/>
            <person name="Sun H."/>
            <person name="Tritt A."/>
            <person name="Yoshinaga Y."/>
            <person name="Zwiers L.-H."/>
            <person name="Turgeon B."/>
            <person name="Goodwin S."/>
            <person name="Spatafora J."/>
            <person name="Crous P."/>
            <person name="Grigoriev I."/>
        </authorList>
    </citation>
    <scope>NUCLEOTIDE SEQUENCE</scope>
    <source>
        <strain evidence="3">ATCC 36951</strain>
    </source>
</reference>
<dbReference type="InterPro" id="IPR015943">
    <property type="entry name" value="WD40/YVTN_repeat-like_dom_sf"/>
</dbReference>
<gene>
    <name evidence="3" type="ORF">M409DRAFT_21396</name>
</gene>
<dbReference type="RefSeq" id="XP_033669542.1">
    <property type="nucleotide sequence ID" value="XM_033805841.1"/>
</dbReference>